<dbReference type="EMBL" id="ATLV01013410">
    <property type="status" value="NOT_ANNOTATED_CDS"/>
    <property type="molecule type" value="Genomic_DNA"/>
</dbReference>
<sequence length="133" mass="15192">MEEEEKPHVDGATIAHLKHHPASRLEPRSGNEARNVKESAPKEREWESILCLSPSLSLPYRLPVWGEVFLGILHRDTVRKAPPERGLERGCFRDSSSCHQLYKKPGITYICNRFYLLRSENLILLGFIGSAKK</sequence>
<dbReference type="GO" id="GO:0016740">
    <property type="term" value="F:transferase activity"/>
    <property type="evidence" value="ECO:0007669"/>
    <property type="project" value="UniProtKB-KW"/>
</dbReference>
<feature type="region of interest" description="Disordered" evidence="1">
    <location>
        <begin position="1"/>
        <end position="42"/>
    </location>
</feature>
<organism evidence="2">
    <name type="scientific">Anopheles sinensis</name>
    <name type="common">Mosquito</name>
    <dbReference type="NCBI Taxonomy" id="74873"/>
    <lineage>
        <taxon>Eukaryota</taxon>
        <taxon>Metazoa</taxon>
        <taxon>Ecdysozoa</taxon>
        <taxon>Arthropoda</taxon>
        <taxon>Hexapoda</taxon>
        <taxon>Insecta</taxon>
        <taxon>Pterygota</taxon>
        <taxon>Neoptera</taxon>
        <taxon>Endopterygota</taxon>
        <taxon>Diptera</taxon>
        <taxon>Nematocera</taxon>
        <taxon>Culicoidea</taxon>
        <taxon>Culicidae</taxon>
        <taxon>Anophelinae</taxon>
        <taxon>Anopheles</taxon>
    </lineage>
</organism>
<proteinExistence type="predicted"/>
<evidence type="ECO:0000313" key="3">
    <source>
        <dbReference type="EnsemblMetazoa" id="ASIC005211-PA"/>
    </source>
</evidence>
<name>A0A084VIU7_ANOSI</name>
<keyword evidence="4" id="KW-1185">Reference proteome</keyword>
<gene>
    <name evidence="2" type="ORF">ZHAS_00005211</name>
</gene>
<evidence type="ECO:0000313" key="2">
    <source>
        <dbReference type="EMBL" id="KFB37891.1"/>
    </source>
</evidence>
<protein>
    <submittedName>
        <fullName evidence="2 3">GNAT family acetyltransferase</fullName>
    </submittedName>
</protein>
<dbReference type="AlphaFoldDB" id="A0A084VIU7"/>
<keyword evidence="2" id="KW-0808">Transferase</keyword>
<dbReference type="EnsemblMetazoa" id="ASIC005211-RA">
    <property type="protein sequence ID" value="ASIC005211-PA"/>
    <property type="gene ID" value="ASIC005211"/>
</dbReference>
<feature type="compositionally biased region" description="Basic and acidic residues" evidence="1">
    <location>
        <begin position="23"/>
        <end position="42"/>
    </location>
</feature>
<dbReference type="VEuPathDB" id="VectorBase:ASIC005211"/>
<reference evidence="3" key="2">
    <citation type="submission" date="2020-05" db="UniProtKB">
        <authorList>
            <consortium name="EnsemblMetazoa"/>
        </authorList>
    </citation>
    <scope>IDENTIFICATION</scope>
</reference>
<evidence type="ECO:0000313" key="4">
    <source>
        <dbReference type="Proteomes" id="UP000030765"/>
    </source>
</evidence>
<reference evidence="2 4" key="1">
    <citation type="journal article" date="2014" name="BMC Genomics">
        <title>Genome sequence of Anopheles sinensis provides insight into genetics basis of mosquito competence for malaria parasites.</title>
        <authorList>
            <person name="Zhou D."/>
            <person name="Zhang D."/>
            <person name="Ding G."/>
            <person name="Shi L."/>
            <person name="Hou Q."/>
            <person name="Ye Y."/>
            <person name="Xu Y."/>
            <person name="Zhou H."/>
            <person name="Xiong C."/>
            <person name="Li S."/>
            <person name="Yu J."/>
            <person name="Hong S."/>
            <person name="Yu X."/>
            <person name="Zou P."/>
            <person name="Chen C."/>
            <person name="Chang X."/>
            <person name="Wang W."/>
            <person name="Lv Y."/>
            <person name="Sun Y."/>
            <person name="Ma L."/>
            <person name="Shen B."/>
            <person name="Zhu C."/>
        </authorList>
    </citation>
    <scope>NUCLEOTIDE SEQUENCE [LARGE SCALE GENOMIC DNA]</scope>
</reference>
<accession>A0A084VIU7</accession>
<dbReference type="EMBL" id="KE524855">
    <property type="protein sequence ID" value="KFB37891.1"/>
    <property type="molecule type" value="Genomic_DNA"/>
</dbReference>
<dbReference type="Proteomes" id="UP000030765">
    <property type="component" value="Unassembled WGS sequence"/>
</dbReference>
<evidence type="ECO:0000256" key="1">
    <source>
        <dbReference type="SAM" id="MobiDB-lite"/>
    </source>
</evidence>